<dbReference type="InterPro" id="IPR013325">
    <property type="entry name" value="RNA_pol_sigma_r2"/>
</dbReference>
<feature type="domain" description="RNA polymerase sigma factor 70 region 4 type 2" evidence="6">
    <location>
        <begin position="104"/>
        <end position="154"/>
    </location>
</feature>
<evidence type="ECO:0000256" key="1">
    <source>
        <dbReference type="ARBA" id="ARBA00010641"/>
    </source>
</evidence>
<dbReference type="GO" id="GO:0003677">
    <property type="term" value="F:DNA binding"/>
    <property type="evidence" value="ECO:0007669"/>
    <property type="project" value="InterPro"/>
</dbReference>
<dbReference type="PANTHER" id="PTHR43133">
    <property type="entry name" value="RNA POLYMERASE ECF-TYPE SIGMA FACTO"/>
    <property type="match status" value="1"/>
</dbReference>
<dbReference type="SUPFAM" id="SSF88946">
    <property type="entry name" value="Sigma2 domain of RNA polymerase sigma factors"/>
    <property type="match status" value="1"/>
</dbReference>
<accession>A0A953I8E3</accession>
<dbReference type="EMBL" id="PIUK01000075">
    <property type="protein sequence ID" value="MBY6276358.1"/>
    <property type="molecule type" value="Genomic_DNA"/>
</dbReference>
<protein>
    <recommendedName>
        <fullName evidence="9">RNA polymerase ECF-type sigma factor</fullName>
    </recommendedName>
</protein>
<evidence type="ECO:0000259" key="5">
    <source>
        <dbReference type="Pfam" id="PF04542"/>
    </source>
</evidence>
<feature type="domain" description="RNA polymerase sigma-70 region 2" evidence="5">
    <location>
        <begin position="10"/>
        <end position="78"/>
    </location>
</feature>
<dbReference type="InterPro" id="IPR007627">
    <property type="entry name" value="RNA_pol_sigma70_r2"/>
</dbReference>
<dbReference type="InterPro" id="IPR036388">
    <property type="entry name" value="WH-like_DNA-bd_sf"/>
</dbReference>
<proteinExistence type="inferred from homology"/>
<evidence type="ECO:0000256" key="4">
    <source>
        <dbReference type="ARBA" id="ARBA00023163"/>
    </source>
</evidence>
<comment type="similarity">
    <text evidence="1">Belongs to the sigma-70 factor family. ECF subfamily.</text>
</comment>
<keyword evidence="4" id="KW-0804">Transcription</keyword>
<dbReference type="PANTHER" id="PTHR43133:SF51">
    <property type="entry name" value="RNA POLYMERASE SIGMA FACTOR"/>
    <property type="match status" value="1"/>
</dbReference>
<dbReference type="Proteomes" id="UP000732377">
    <property type="component" value="Unassembled WGS sequence"/>
</dbReference>
<reference evidence="7" key="1">
    <citation type="submission" date="2017-11" db="EMBL/GenBank/DDBJ databases">
        <title>Three new genomes from thermophilic consortium.</title>
        <authorList>
            <person name="Quaggio R."/>
            <person name="Amgarten D."/>
            <person name="Setubal J.C."/>
        </authorList>
    </citation>
    <scope>NUCLEOTIDE SEQUENCE</scope>
    <source>
        <strain evidence="7">ZCTH01-B2</strain>
    </source>
</reference>
<dbReference type="GO" id="GO:0006352">
    <property type="term" value="P:DNA-templated transcription initiation"/>
    <property type="evidence" value="ECO:0007669"/>
    <property type="project" value="InterPro"/>
</dbReference>
<dbReference type="InterPro" id="IPR014284">
    <property type="entry name" value="RNA_pol_sigma-70_dom"/>
</dbReference>
<dbReference type="InterPro" id="IPR039425">
    <property type="entry name" value="RNA_pol_sigma-70-like"/>
</dbReference>
<dbReference type="OMA" id="MYRIAYS"/>
<evidence type="ECO:0000259" key="6">
    <source>
        <dbReference type="Pfam" id="PF08281"/>
    </source>
</evidence>
<dbReference type="NCBIfam" id="TIGR02937">
    <property type="entry name" value="sigma70-ECF"/>
    <property type="match status" value="1"/>
</dbReference>
<sequence length="173" mass="19725">MTMEERFFALYRPEQGKLYRTAWAILGNEADAADALQEATIRAYRAFGQLRGGDVAFSAWMRRILVNTCTQILRKRMRVIPVERPEDLTAHPVTEVDLPLDGDVWDAVRSLDERYRAVVVLRFLNDMQLEEIAAALDIPLGTVKSRLHAAMKQLRSRLNALEERKEGRGVDAV</sequence>
<dbReference type="Pfam" id="PF08281">
    <property type="entry name" value="Sigma70_r4_2"/>
    <property type="match status" value="1"/>
</dbReference>
<evidence type="ECO:0000313" key="7">
    <source>
        <dbReference type="EMBL" id="MBY6276358.1"/>
    </source>
</evidence>
<evidence type="ECO:0000256" key="2">
    <source>
        <dbReference type="ARBA" id="ARBA00023015"/>
    </source>
</evidence>
<dbReference type="InterPro" id="IPR013324">
    <property type="entry name" value="RNA_pol_sigma_r3/r4-like"/>
</dbReference>
<dbReference type="AlphaFoldDB" id="A0A953I8E3"/>
<name>A0A953I8E3_SYMTR</name>
<keyword evidence="2" id="KW-0805">Transcription regulation</keyword>
<evidence type="ECO:0008006" key="9">
    <source>
        <dbReference type="Google" id="ProtNLM"/>
    </source>
</evidence>
<dbReference type="CDD" id="cd06171">
    <property type="entry name" value="Sigma70_r4"/>
    <property type="match status" value="1"/>
</dbReference>
<dbReference type="Pfam" id="PF04542">
    <property type="entry name" value="Sigma70_r2"/>
    <property type="match status" value="1"/>
</dbReference>
<evidence type="ECO:0000313" key="8">
    <source>
        <dbReference type="Proteomes" id="UP000732377"/>
    </source>
</evidence>
<comment type="caution">
    <text evidence="7">The sequence shown here is derived from an EMBL/GenBank/DDBJ whole genome shotgun (WGS) entry which is preliminary data.</text>
</comment>
<gene>
    <name evidence="7" type="ORF">CWE10_09120</name>
</gene>
<dbReference type="SUPFAM" id="SSF88659">
    <property type="entry name" value="Sigma3 and sigma4 domains of RNA polymerase sigma factors"/>
    <property type="match status" value="1"/>
</dbReference>
<organism evidence="7 8">
    <name type="scientific">Symbiobacterium thermophilum</name>
    <dbReference type="NCBI Taxonomy" id="2734"/>
    <lineage>
        <taxon>Bacteria</taxon>
        <taxon>Bacillati</taxon>
        <taxon>Bacillota</taxon>
        <taxon>Clostridia</taxon>
        <taxon>Eubacteriales</taxon>
        <taxon>Symbiobacteriaceae</taxon>
        <taxon>Symbiobacterium</taxon>
    </lineage>
</organism>
<dbReference type="InterPro" id="IPR013249">
    <property type="entry name" value="RNA_pol_sigma70_r4_t2"/>
</dbReference>
<dbReference type="GO" id="GO:0016987">
    <property type="term" value="F:sigma factor activity"/>
    <property type="evidence" value="ECO:0007669"/>
    <property type="project" value="UniProtKB-KW"/>
</dbReference>
<evidence type="ECO:0000256" key="3">
    <source>
        <dbReference type="ARBA" id="ARBA00023082"/>
    </source>
</evidence>
<keyword evidence="3" id="KW-0731">Sigma factor</keyword>
<dbReference type="Gene3D" id="1.10.10.10">
    <property type="entry name" value="Winged helix-like DNA-binding domain superfamily/Winged helix DNA-binding domain"/>
    <property type="match status" value="1"/>
</dbReference>
<dbReference type="Gene3D" id="1.10.1740.10">
    <property type="match status" value="1"/>
</dbReference>